<dbReference type="GeneID" id="90076229"/>
<dbReference type="GO" id="GO:0005811">
    <property type="term" value="C:lipid droplet"/>
    <property type="evidence" value="ECO:0007669"/>
    <property type="project" value="TreeGrafter"/>
</dbReference>
<dbReference type="PRINTS" id="PR00081">
    <property type="entry name" value="GDHRDH"/>
</dbReference>
<dbReference type="Proteomes" id="UP001360560">
    <property type="component" value="Unassembled WGS sequence"/>
</dbReference>
<proteinExistence type="inferred from homology"/>
<gene>
    <name evidence="4" type="ORF">DASC09_055790</name>
</gene>
<organism evidence="4 5">
    <name type="scientific">Saccharomycopsis crataegensis</name>
    <dbReference type="NCBI Taxonomy" id="43959"/>
    <lineage>
        <taxon>Eukaryota</taxon>
        <taxon>Fungi</taxon>
        <taxon>Dikarya</taxon>
        <taxon>Ascomycota</taxon>
        <taxon>Saccharomycotina</taxon>
        <taxon>Saccharomycetes</taxon>
        <taxon>Saccharomycopsidaceae</taxon>
        <taxon>Saccharomycopsis</taxon>
    </lineage>
</organism>
<dbReference type="GO" id="GO:0005783">
    <property type="term" value="C:endoplasmic reticulum"/>
    <property type="evidence" value="ECO:0007669"/>
    <property type="project" value="TreeGrafter"/>
</dbReference>
<evidence type="ECO:0000313" key="5">
    <source>
        <dbReference type="Proteomes" id="UP001360560"/>
    </source>
</evidence>
<dbReference type="PRINTS" id="PR00080">
    <property type="entry name" value="SDRFAMILY"/>
</dbReference>
<evidence type="ECO:0000256" key="3">
    <source>
        <dbReference type="RuleBase" id="RU000363"/>
    </source>
</evidence>
<comment type="caution">
    <text evidence="4">The sequence shown here is derived from an EMBL/GenBank/DDBJ whole genome shotgun (WGS) entry which is preliminary data.</text>
</comment>
<evidence type="ECO:0000313" key="4">
    <source>
        <dbReference type="EMBL" id="GMM38240.1"/>
    </source>
</evidence>
<dbReference type="Pfam" id="PF00106">
    <property type="entry name" value="adh_short"/>
    <property type="match status" value="1"/>
</dbReference>
<dbReference type="AlphaFoldDB" id="A0AAV5QVN2"/>
<keyword evidence="5" id="KW-1185">Reference proteome</keyword>
<dbReference type="GO" id="GO:0019433">
    <property type="term" value="P:triglyceride catabolic process"/>
    <property type="evidence" value="ECO:0007669"/>
    <property type="project" value="TreeGrafter"/>
</dbReference>
<reference evidence="4 5" key="1">
    <citation type="journal article" date="2023" name="Elife">
        <title>Identification of key yeast species and microbe-microbe interactions impacting larval growth of Drosophila in the wild.</title>
        <authorList>
            <person name="Mure A."/>
            <person name="Sugiura Y."/>
            <person name="Maeda R."/>
            <person name="Honda K."/>
            <person name="Sakurai N."/>
            <person name="Takahashi Y."/>
            <person name="Watada M."/>
            <person name="Katoh T."/>
            <person name="Gotoh A."/>
            <person name="Gotoh Y."/>
            <person name="Taniguchi I."/>
            <person name="Nakamura K."/>
            <person name="Hayashi T."/>
            <person name="Katayama T."/>
            <person name="Uemura T."/>
            <person name="Hattori Y."/>
        </authorList>
    </citation>
    <scope>NUCLEOTIDE SEQUENCE [LARGE SCALE GENOMIC DNA]</scope>
    <source>
        <strain evidence="4 5">SC-9</strain>
    </source>
</reference>
<dbReference type="PANTHER" id="PTHR44169">
    <property type="entry name" value="NADPH-DEPENDENT 1-ACYLDIHYDROXYACETONE PHOSPHATE REDUCTASE"/>
    <property type="match status" value="1"/>
</dbReference>
<dbReference type="Gene3D" id="3.40.50.720">
    <property type="entry name" value="NAD(P)-binding Rossmann-like Domain"/>
    <property type="match status" value="1"/>
</dbReference>
<evidence type="ECO:0000256" key="1">
    <source>
        <dbReference type="ARBA" id="ARBA00006484"/>
    </source>
</evidence>
<keyword evidence="2" id="KW-0560">Oxidoreductase</keyword>
<dbReference type="GO" id="GO:0006654">
    <property type="term" value="P:phosphatidic acid biosynthetic process"/>
    <property type="evidence" value="ECO:0007669"/>
    <property type="project" value="TreeGrafter"/>
</dbReference>
<dbReference type="InterPro" id="IPR002347">
    <property type="entry name" value="SDR_fam"/>
</dbReference>
<protein>
    <submittedName>
        <fullName evidence="4">Uncharacterized protein</fullName>
    </submittedName>
</protein>
<dbReference type="PANTHER" id="PTHR44169:SF6">
    <property type="entry name" value="NADPH-DEPENDENT 1-ACYLDIHYDROXYACETONE PHOSPHATE REDUCTASE"/>
    <property type="match status" value="1"/>
</dbReference>
<dbReference type="GO" id="GO:0004806">
    <property type="term" value="F:triacylglycerol lipase activity"/>
    <property type="evidence" value="ECO:0007669"/>
    <property type="project" value="TreeGrafter"/>
</dbReference>
<dbReference type="RefSeq" id="XP_064855236.1">
    <property type="nucleotide sequence ID" value="XM_064999164.1"/>
</dbReference>
<dbReference type="SUPFAM" id="SSF51735">
    <property type="entry name" value="NAD(P)-binding Rossmann-fold domains"/>
    <property type="match status" value="1"/>
</dbReference>
<dbReference type="InterPro" id="IPR036291">
    <property type="entry name" value="NAD(P)-bd_dom_sf"/>
</dbReference>
<name>A0AAV5QVN2_9ASCO</name>
<evidence type="ECO:0000256" key="2">
    <source>
        <dbReference type="ARBA" id="ARBA00023002"/>
    </source>
</evidence>
<dbReference type="GO" id="GO:0000140">
    <property type="term" value="F:acylglycerone-phosphate reductase (NADP+) activity"/>
    <property type="evidence" value="ECO:0007669"/>
    <property type="project" value="TreeGrafter"/>
</dbReference>
<comment type="similarity">
    <text evidence="1 3">Belongs to the short-chain dehydrogenases/reductases (SDR) family.</text>
</comment>
<dbReference type="EMBL" id="BTFZ01000019">
    <property type="protein sequence ID" value="GMM38240.1"/>
    <property type="molecule type" value="Genomic_DNA"/>
</dbReference>
<sequence>MSQKTALITGAGGGIGSALCKVYAKNGYKVFAIDIKFPEEVAAKFKELEIITFHTDVTKSEQIVDLRQKLVEEFGLTQLDVLYNNAGVASSLPAIDYYDSALEFVNGVNFLAPIKFVREFSKLIIKAKGTIVFTTSVTGWVPLTFNSVYAATKAGLDQYARTLNSEMKPLGVKVISMVTGAVDTTIGTPTDLPKDSIFNTPEVHEHMKWKRALLKNENAMDPEVYAERAYNQLNKATLNNFRLFEGKRASTYYTMFRLLPVQMMNDFIRKRFRSITVYPSVFKKLEAESGK</sequence>
<accession>A0AAV5QVN2</accession>